<dbReference type="AlphaFoldDB" id="A0A182T4K3"/>
<accession>A0A182T4K3</accession>
<organism evidence="2 3">
    <name type="scientific">Anopheles maculatus</name>
    <dbReference type="NCBI Taxonomy" id="74869"/>
    <lineage>
        <taxon>Eukaryota</taxon>
        <taxon>Metazoa</taxon>
        <taxon>Ecdysozoa</taxon>
        <taxon>Arthropoda</taxon>
        <taxon>Hexapoda</taxon>
        <taxon>Insecta</taxon>
        <taxon>Pterygota</taxon>
        <taxon>Neoptera</taxon>
        <taxon>Endopterygota</taxon>
        <taxon>Diptera</taxon>
        <taxon>Nematocera</taxon>
        <taxon>Culicoidea</taxon>
        <taxon>Culicidae</taxon>
        <taxon>Anophelinae</taxon>
        <taxon>Anopheles</taxon>
        <taxon>Anopheles maculatus group</taxon>
    </lineage>
</organism>
<keyword evidence="1" id="KW-0472">Membrane</keyword>
<keyword evidence="3" id="KW-1185">Reference proteome</keyword>
<keyword evidence="1" id="KW-1133">Transmembrane helix</keyword>
<evidence type="ECO:0000313" key="2">
    <source>
        <dbReference type="EnsemblMetazoa" id="AMAM019504-PA"/>
    </source>
</evidence>
<evidence type="ECO:0000313" key="3">
    <source>
        <dbReference type="Proteomes" id="UP000075901"/>
    </source>
</evidence>
<reference evidence="2" key="2">
    <citation type="submission" date="2020-05" db="UniProtKB">
        <authorList>
            <consortium name="EnsemblMetazoa"/>
        </authorList>
    </citation>
    <scope>IDENTIFICATION</scope>
    <source>
        <strain evidence="2">maculatus3</strain>
    </source>
</reference>
<reference evidence="3" key="1">
    <citation type="submission" date="2013-09" db="EMBL/GenBank/DDBJ databases">
        <title>The Genome Sequence of Anopheles maculatus species B.</title>
        <authorList>
            <consortium name="The Broad Institute Genomics Platform"/>
            <person name="Neafsey D.E."/>
            <person name="Besansky N."/>
            <person name="Howell P."/>
            <person name="Walton C."/>
            <person name="Young S.K."/>
            <person name="Zeng Q."/>
            <person name="Gargeya S."/>
            <person name="Fitzgerald M."/>
            <person name="Haas B."/>
            <person name="Abouelleil A."/>
            <person name="Allen A.W."/>
            <person name="Alvarado L."/>
            <person name="Arachchi H.M."/>
            <person name="Berlin A.M."/>
            <person name="Chapman S.B."/>
            <person name="Gainer-Dewar J."/>
            <person name="Goldberg J."/>
            <person name="Griggs A."/>
            <person name="Gujja S."/>
            <person name="Hansen M."/>
            <person name="Howarth C."/>
            <person name="Imamovic A."/>
            <person name="Ireland A."/>
            <person name="Larimer J."/>
            <person name="McCowan C."/>
            <person name="Murphy C."/>
            <person name="Pearson M."/>
            <person name="Poon T.W."/>
            <person name="Priest M."/>
            <person name="Roberts A."/>
            <person name="Saif S."/>
            <person name="Shea T."/>
            <person name="Sisk P."/>
            <person name="Sykes S."/>
            <person name="Wortman J."/>
            <person name="Nusbaum C."/>
            <person name="Birren B."/>
        </authorList>
    </citation>
    <scope>NUCLEOTIDE SEQUENCE [LARGE SCALE GENOMIC DNA]</scope>
    <source>
        <strain evidence="3">maculatus3</strain>
    </source>
</reference>
<protein>
    <submittedName>
        <fullName evidence="2">Uncharacterized protein</fullName>
    </submittedName>
</protein>
<proteinExistence type="predicted"/>
<sequence>MTGKDSVVLVDKETTPQIMANSEKGMAATLATIESQPNKAAERGKAMRQVIAAFIANLGTINTGLIFGFSAVVIPQLQATDSLIPVDESQSSWVGKYHRQFHA</sequence>
<dbReference type="Proteomes" id="UP000075901">
    <property type="component" value="Unassembled WGS sequence"/>
</dbReference>
<dbReference type="VEuPathDB" id="VectorBase:AMAM019504"/>
<dbReference type="EnsemblMetazoa" id="AMAM019504-RA">
    <property type="protein sequence ID" value="AMAM019504-PA"/>
    <property type="gene ID" value="AMAM019504"/>
</dbReference>
<name>A0A182T4K3_9DIPT</name>
<feature type="transmembrane region" description="Helical" evidence="1">
    <location>
        <begin position="50"/>
        <end position="74"/>
    </location>
</feature>
<evidence type="ECO:0000256" key="1">
    <source>
        <dbReference type="SAM" id="Phobius"/>
    </source>
</evidence>
<keyword evidence="1" id="KW-0812">Transmembrane</keyword>